<organism evidence="1 2">
    <name type="scientific">Sphaerodactylus townsendi</name>
    <dbReference type="NCBI Taxonomy" id="933632"/>
    <lineage>
        <taxon>Eukaryota</taxon>
        <taxon>Metazoa</taxon>
        <taxon>Chordata</taxon>
        <taxon>Craniata</taxon>
        <taxon>Vertebrata</taxon>
        <taxon>Euteleostomi</taxon>
        <taxon>Lepidosauria</taxon>
        <taxon>Squamata</taxon>
        <taxon>Bifurcata</taxon>
        <taxon>Gekkota</taxon>
        <taxon>Sphaerodactylidae</taxon>
        <taxon>Sphaerodactylus</taxon>
    </lineage>
</organism>
<gene>
    <name evidence="1" type="ORF">K3G42_014583</name>
</gene>
<reference evidence="1" key="1">
    <citation type="submission" date="2021-08" db="EMBL/GenBank/DDBJ databases">
        <title>The first chromosome-level gecko genome reveals the dynamic sex chromosomes of Neotropical dwarf geckos (Sphaerodactylidae: Sphaerodactylus).</title>
        <authorList>
            <person name="Pinto B.J."/>
            <person name="Keating S.E."/>
            <person name="Gamble T."/>
        </authorList>
    </citation>
    <scope>NUCLEOTIDE SEQUENCE</scope>
    <source>
        <strain evidence="1">TG3544</strain>
    </source>
</reference>
<keyword evidence="2" id="KW-1185">Reference proteome</keyword>
<dbReference type="Proteomes" id="UP000827872">
    <property type="component" value="Linkage Group LG06"/>
</dbReference>
<sequence>MVQQILYRALVSSKWLAECVRANKIGPDVRVLDASWYEPGQRDAQKEFREQHIPGASFFDIEECKDKSSPYELMLPSEKNFADYVGHLGISNHTHVVVYDGDHLGSYYAPRAWWMFRVFGHRTVSVLNGGLKNWVKEGHPVTSEITQPEPGVFKATLDKSLLKTYEEMVSNMTSKRFQMVDSRSEGRFQGTEPEPGNQGLEPGHIPGCSNMPFFDFLTEEGFEKDTEELHRMFQAKKVDLSKPLIATCRKGVTACHIALAAYLCGKPDVAVYDGSCSNSLSPLLDKDLLDPPRTTLAPKLRPWKRQYLFKHKERRNLFQCQQELEEVSSSLQCQPEQKVVQSLPQYIQEVEEVSPVLRYLQHPEEFTAFYQQLPQPEEEDDTSVQQFEEISPVLQYLQQQEKNGNNLLQRDNYLLSPCQGNANKVENLTQVKISGPISGFSREH</sequence>
<comment type="caution">
    <text evidence="1">The sequence shown here is derived from an EMBL/GenBank/DDBJ whole genome shotgun (WGS) entry which is preliminary data.</text>
</comment>
<dbReference type="EMBL" id="CM037619">
    <property type="protein sequence ID" value="KAH8006859.1"/>
    <property type="molecule type" value="Genomic_DNA"/>
</dbReference>
<evidence type="ECO:0000313" key="2">
    <source>
        <dbReference type="Proteomes" id="UP000827872"/>
    </source>
</evidence>
<name>A0ACB8FNG1_9SAUR</name>
<evidence type="ECO:0000313" key="1">
    <source>
        <dbReference type="EMBL" id="KAH8006859.1"/>
    </source>
</evidence>
<proteinExistence type="predicted"/>
<accession>A0ACB8FNG1</accession>
<protein>
    <submittedName>
        <fullName evidence="1">Uncharacterized protein</fullName>
    </submittedName>
</protein>